<name>A0A1C1CEW1_9EURO</name>
<evidence type="ECO:0000313" key="8">
    <source>
        <dbReference type="Proteomes" id="UP000094526"/>
    </source>
</evidence>
<sequence length="567" mass="62338">MGLGVLEGMVSQVGCRGQDSHFTDNKLDHVPGTVLLNDEAAHSEAITGRLKHGKGSDAHIVLSPQPSEDPNDPLNWSLLKKEVIIAILCLGAMLNAGTNGPLLNASYFEMSLQINKPINTVVLVSGYNLLAAGCIGPFVAAFSRKYGKRPVFLVSTLLDIIGTAVGEAKVSYNYLLAARIIQGFSTSAFESLIVATVGDIYFVHQRGPRISFINFILNSASSLSSVICGQVFQKLGWLWLFHMFQIFLVAQFVLMFLFCPETTYIRDTRYDTDLAVDEKLEDLAVMETSHKEVVGEAGQGERTDIPKKKTFVQELAIFTGVYSPDSMIKFLIGPFLTLLNPAACYAVIASGVLNSWYVGSAIILAGIFSGPPWNFNASQIGYVGFGPFIGGMIGSIITGFTADWVIKYLTRRNKGVYEPEFRLVWMAPACVTCAFGMFFFGYTLEKGSAAELCAFLQGVMMVGVLIGIFATLSYGLDSFRSQSNEIFIMNMLFKNFMFYGLSNYANPWVASSGPEQIMYVFGGTSVFFSLLGIPVYIYGKRLRSWWARHDLFKTLKMETHGPTSEMG</sequence>
<dbReference type="VEuPathDB" id="FungiDB:CLCR_02318"/>
<evidence type="ECO:0000256" key="1">
    <source>
        <dbReference type="ARBA" id="ARBA00004141"/>
    </source>
</evidence>
<evidence type="ECO:0000256" key="4">
    <source>
        <dbReference type="ARBA" id="ARBA00023136"/>
    </source>
</evidence>
<feature type="transmembrane region" description="Helical" evidence="5">
    <location>
        <begin position="423"/>
        <end position="442"/>
    </location>
</feature>
<dbReference type="VEuPathDB" id="FungiDB:G647_02433"/>
<dbReference type="AlphaFoldDB" id="A0A1C1CEW1"/>
<proteinExistence type="predicted"/>
<feature type="domain" description="Major facilitator superfamily (MFS) profile" evidence="6">
    <location>
        <begin position="84"/>
        <end position="567"/>
    </location>
</feature>
<dbReference type="InterPro" id="IPR011701">
    <property type="entry name" value="MFS"/>
</dbReference>
<keyword evidence="4 5" id="KW-0472">Membrane</keyword>
<gene>
    <name evidence="7" type="ORF">CLCR_02318</name>
</gene>
<protein>
    <recommendedName>
        <fullName evidence="6">Major facilitator superfamily (MFS) profile domain-containing protein</fullName>
    </recommendedName>
</protein>
<dbReference type="Proteomes" id="UP000094526">
    <property type="component" value="Unassembled WGS sequence"/>
</dbReference>
<feature type="transmembrane region" description="Helical" evidence="5">
    <location>
        <begin position="215"/>
        <end position="232"/>
    </location>
</feature>
<accession>A0A1C1CEW1</accession>
<dbReference type="PANTHER" id="PTHR23502:SF29">
    <property type="entry name" value="TRANSPORTER, PUTATIVE (AFU_ORTHOLOGUE AFUA_6G06680)-RELATED"/>
    <property type="match status" value="1"/>
</dbReference>
<dbReference type="PANTHER" id="PTHR23502">
    <property type="entry name" value="MAJOR FACILITATOR SUPERFAMILY"/>
    <property type="match status" value="1"/>
</dbReference>
<feature type="transmembrane region" description="Helical" evidence="5">
    <location>
        <begin position="517"/>
        <end position="538"/>
    </location>
</feature>
<organism evidence="7 8">
    <name type="scientific">Cladophialophora carrionii</name>
    <dbReference type="NCBI Taxonomy" id="86049"/>
    <lineage>
        <taxon>Eukaryota</taxon>
        <taxon>Fungi</taxon>
        <taxon>Dikarya</taxon>
        <taxon>Ascomycota</taxon>
        <taxon>Pezizomycotina</taxon>
        <taxon>Eurotiomycetes</taxon>
        <taxon>Chaetothyriomycetidae</taxon>
        <taxon>Chaetothyriales</taxon>
        <taxon>Herpotrichiellaceae</taxon>
        <taxon>Cladophialophora</taxon>
    </lineage>
</organism>
<evidence type="ECO:0000313" key="7">
    <source>
        <dbReference type="EMBL" id="OCT46987.1"/>
    </source>
</evidence>
<feature type="transmembrane region" description="Helical" evidence="5">
    <location>
        <begin position="486"/>
        <end position="505"/>
    </location>
</feature>
<comment type="caution">
    <text evidence="7">The sequence shown here is derived from an EMBL/GenBank/DDBJ whole genome shotgun (WGS) entry which is preliminary data.</text>
</comment>
<feature type="transmembrane region" description="Helical" evidence="5">
    <location>
        <begin position="380"/>
        <end position="402"/>
    </location>
</feature>
<keyword evidence="3 5" id="KW-1133">Transmembrane helix</keyword>
<dbReference type="InterPro" id="IPR036259">
    <property type="entry name" value="MFS_trans_sf"/>
</dbReference>
<dbReference type="Pfam" id="PF07690">
    <property type="entry name" value="MFS_1"/>
    <property type="match status" value="1"/>
</dbReference>
<feature type="transmembrane region" description="Helical" evidence="5">
    <location>
        <begin position="83"/>
        <end position="102"/>
    </location>
</feature>
<evidence type="ECO:0000256" key="5">
    <source>
        <dbReference type="SAM" id="Phobius"/>
    </source>
</evidence>
<evidence type="ECO:0000256" key="2">
    <source>
        <dbReference type="ARBA" id="ARBA00022692"/>
    </source>
</evidence>
<evidence type="ECO:0000256" key="3">
    <source>
        <dbReference type="ARBA" id="ARBA00022989"/>
    </source>
</evidence>
<dbReference type="InterPro" id="IPR020846">
    <property type="entry name" value="MFS_dom"/>
</dbReference>
<dbReference type="PROSITE" id="PS50850">
    <property type="entry name" value="MFS"/>
    <property type="match status" value="1"/>
</dbReference>
<feature type="transmembrane region" description="Helical" evidence="5">
    <location>
        <begin position="238"/>
        <end position="259"/>
    </location>
</feature>
<comment type="subcellular location">
    <subcellularLocation>
        <location evidence="1">Membrane</location>
        <topology evidence="1">Multi-pass membrane protein</topology>
    </subcellularLocation>
</comment>
<keyword evidence="8" id="KW-1185">Reference proteome</keyword>
<dbReference type="EMBL" id="LGRB01000014">
    <property type="protein sequence ID" value="OCT46987.1"/>
    <property type="molecule type" value="Genomic_DNA"/>
</dbReference>
<dbReference type="Gene3D" id="1.20.1250.20">
    <property type="entry name" value="MFS general substrate transporter like domains"/>
    <property type="match status" value="1"/>
</dbReference>
<feature type="transmembrane region" description="Helical" evidence="5">
    <location>
        <begin position="122"/>
        <end position="143"/>
    </location>
</feature>
<dbReference type="SUPFAM" id="SSF103473">
    <property type="entry name" value="MFS general substrate transporter"/>
    <property type="match status" value="1"/>
</dbReference>
<dbReference type="STRING" id="86049.A0A1C1CEW1"/>
<feature type="transmembrane region" description="Helical" evidence="5">
    <location>
        <begin position="180"/>
        <end position="203"/>
    </location>
</feature>
<dbReference type="GO" id="GO:0022857">
    <property type="term" value="F:transmembrane transporter activity"/>
    <property type="evidence" value="ECO:0007669"/>
    <property type="project" value="InterPro"/>
</dbReference>
<feature type="transmembrane region" description="Helical" evidence="5">
    <location>
        <begin position="342"/>
        <end position="368"/>
    </location>
</feature>
<dbReference type="GO" id="GO:0005886">
    <property type="term" value="C:plasma membrane"/>
    <property type="evidence" value="ECO:0007669"/>
    <property type="project" value="TreeGrafter"/>
</dbReference>
<evidence type="ECO:0000259" key="6">
    <source>
        <dbReference type="PROSITE" id="PS50850"/>
    </source>
</evidence>
<feature type="transmembrane region" description="Helical" evidence="5">
    <location>
        <begin position="454"/>
        <end position="474"/>
    </location>
</feature>
<dbReference type="eggNOG" id="KOG0255">
    <property type="taxonomic scope" value="Eukaryota"/>
</dbReference>
<reference evidence="8" key="1">
    <citation type="submission" date="2015-07" db="EMBL/GenBank/DDBJ databases">
        <authorList>
            <person name="Teixeira M.M."/>
            <person name="Souza R.C."/>
            <person name="Almeida L.G."/>
            <person name="Vicente V.A."/>
            <person name="de Hoog S."/>
            <person name="Bocca A.L."/>
            <person name="de Almeida S.R."/>
            <person name="Vasconcelos A.T."/>
            <person name="Felipe M.S."/>
        </authorList>
    </citation>
    <scope>NUCLEOTIDE SEQUENCE [LARGE SCALE GENOMIC DNA]</scope>
    <source>
        <strain evidence="8">KSF</strain>
    </source>
</reference>
<keyword evidence="2 5" id="KW-0812">Transmembrane</keyword>
<dbReference type="OrthoDB" id="2585655at2759"/>
<feature type="transmembrane region" description="Helical" evidence="5">
    <location>
        <begin position="150"/>
        <end position="168"/>
    </location>
</feature>